<protein>
    <submittedName>
        <fullName evidence="1">Uncharacterized protein</fullName>
    </submittedName>
</protein>
<feature type="non-terminal residue" evidence="1">
    <location>
        <position position="224"/>
    </location>
</feature>
<name>A0AAV2RCY0_MEGNR</name>
<sequence length="224" mass="25719">INEYLPWLKCGLRDYDRNLAEQCAQGHHAPRVLLLGDSRVRGLALQVMGNWQHLNLTLTTQKGSLPYIDYRNILQHPETIHPGLAWLGANQKARRDFGHRSDIYITTELAPELSVKYVYSSFLMEDQDLLEHDIVKPSIVQVLCDLLKTSNSRLPSVLVIGTGTWAIYGDKDIRDTLPPSPELLRHLDWFLESLTKSEIELRGILQQLREKNVSVIWMLQDNVK</sequence>
<evidence type="ECO:0000313" key="1">
    <source>
        <dbReference type="EMBL" id="CAL4123009.1"/>
    </source>
</evidence>
<evidence type="ECO:0000313" key="2">
    <source>
        <dbReference type="Proteomes" id="UP001497623"/>
    </source>
</evidence>
<organism evidence="1 2">
    <name type="scientific">Meganyctiphanes norvegica</name>
    <name type="common">Northern krill</name>
    <name type="synonym">Thysanopoda norvegica</name>
    <dbReference type="NCBI Taxonomy" id="48144"/>
    <lineage>
        <taxon>Eukaryota</taxon>
        <taxon>Metazoa</taxon>
        <taxon>Ecdysozoa</taxon>
        <taxon>Arthropoda</taxon>
        <taxon>Crustacea</taxon>
        <taxon>Multicrustacea</taxon>
        <taxon>Malacostraca</taxon>
        <taxon>Eumalacostraca</taxon>
        <taxon>Eucarida</taxon>
        <taxon>Euphausiacea</taxon>
        <taxon>Euphausiidae</taxon>
        <taxon>Meganyctiphanes</taxon>
    </lineage>
</organism>
<dbReference type="Proteomes" id="UP001497623">
    <property type="component" value="Unassembled WGS sequence"/>
</dbReference>
<dbReference type="AlphaFoldDB" id="A0AAV2RCY0"/>
<feature type="non-terminal residue" evidence="1">
    <location>
        <position position="1"/>
    </location>
</feature>
<comment type="caution">
    <text evidence="1">The sequence shown here is derived from an EMBL/GenBank/DDBJ whole genome shotgun (WGS) entry which is preliminary data.</text>
</comment>
<reference evidence="1 2" key="1">
    <citation type="submission" date="2024-05" db="EMBL/GenBank/DDBJ databases">
        <authorList>
            <person name="Wallberg A."/>
        </authorList>
    </citation>
    <scope>NUCLEOTIDE SEQUENCE [LARGE SCALE GENOMIC DNA]</scope>
</reference>
<gene>
    <name evidence="1" type="ORF">MNOR_LOCUS23706</name>
</gene>
<proteinExistence type="predicted"/>
<accession>A0AAV2RCY0</accession>
<dbReference type="EMBL" id="CAXKWB010021142">
    <property type="protein sequence ID" value="CAL4123009.1"/>
    <property type="molecule type" value="Genomic_DNA"/>
</dbReference>
<keyword evidence="2" id="KW-1185">Reference proteome</keyword>